<dbReference type="Gene3D" id="3.30.420.40">
    <property type="match status" value="2"/>
</dbReference>
<dbReference type="SUPFAM" id="SSF53067">
    <property type="entry name" value="Actin-like ATPase domain"/>
    <property type="match status" value="2"/>
</dbReference>
<keyword evidence="2" id="KW-0808">Transferase</keyword>
<dbReference type="Pfam" id="PF00370">
    <property type="entry name" value="FGGY_N"/>
    <property type="match status" value="1"/>
</dbReference>
<gene>
    <name evidence="6" type="ORF">CDAUBV1_LOCUS9743</name>
</gene>
<organism evidence="6 7">
    <name type="scientific">Calicophoron daubneyi</name>
    <name type="common">Rumen fluke</name>
    <name type="synonym">Paramphistomum daubneyi</name>
    <dbReference type="NCBI Taxonomy" id="300641"/>
    <lineage>
        <taxon>Eukaryota</taxon>
        <taxon>Metazoa</taxon>
        <taxon>Spiralia</taxon>
        <taxon>Lophotrochozoa</taxon>
        <taxon>Platyhelminthes</taxon>
        <taxon>Trematoda</taxon>
        <taxon>Digenea</taxon>
        <taxon>Plagiorchiida</taxon>
        <taxon>Pronocephalata</taxon>
        <taxon>Paramphistomoidea</taxon>
        <taxon>Paramphistomidae</taxon>
        <taxon>Calicophoron</taxon>
    </lineage>
</organism>
<name>A0AAV2TGM1_CALDB</name>
<dbReference type="Proteomes" id="UP001497525">
    <property type="component" value="Unassembled WGS sequence"/>
</dbReference>
<dbReference type="GO" id="GO:0046167">
    <property type="term" value="P:glycerol-3-phosphate biosynthetic process"/>
    <property type="evidence" value="ECO:0007669"/>
    <property type="project" value="TreeGrafter"/>
</dbReference>
<evidence type="ECO:0000256" key="1">
    <source>
        <dbReference type="ARBA" id="ARBA00009156"/>
    </source>
</evidence>
<evidence type="ECO:0000256" key="2">
    <source>
        <dbReference type="ARBA" id="ARBA00022679"/>
    </source>
</evidence>
<accession>A0AAV2TGM1</accession>
<dbReference type="InterPro" id="IPR043129">
    <property type="entry name" value="ATPase_NBD"/>
</dbReference>
<feature type="domain" description="Carbohydrate kinase FGGY C-terminal" evidence="5">
    <location>
        <begin position="342"/>
        <end position="524"/>
    </location>
</feature>
<evidence type="ECO:0000313" key="6">
    <source>
        <dbReference type="EMBL" id="CAL5135615.1"/>
    </source>
</evidence>
<dbReference type="GO" id="GO:0006641">
    <property type="term" value="P:triglyceride metabolic process"/>
    <property type="evidence" value="ECO:0007669"/>
    <property type="project" value="TreeGrafter"/>
</dbReference>
<dbReference type="GO" id="GO:0006071">
    <property type="term" value="P:glycerol metabolic process"/>
    <property type="evidence" value="ECO:0007669"/>
    <property type="project" value="TreeGrafter"/>
</dbReference>
<evidence type="ECO:0000259" key="4">
    <source>
        <dbReference type="Pfam" id="PF00370"/>
    </source>
</evidence>
<comment type="similarity">
    <text evidence="1">Belongs to the FGGY kinase family.</text>
</comment>
<dbReference type="PANTHER" id="PTHR10196">
    <property type="entry name" value="SUGAR KINASE"/>
    <property type="match status" value="1"/>
</dbReference>
<dbReference type="PANTHER" id="PTHR10196:SF68">
    <property type="entry name" value="GLYCEROL KINASE 5-RELATED"/>
    <property type="match status" value="1"/>
</dbReference>
<proteinExistence type="inferred from homology"/>
<feature type="domain" description="Carbohydrate kinase FGGY N-terminal" evidence="4">
    <location>
        <begin position="5"/>
        <end position="271"/>
    </location>
</feature>
<protein>
    <recommendedName>
        <fullName evidence="8">Glycerol kinase</fullName>
    </recommendedName>
</protein>
<evidence type="ECO:0000313" key="7">
    <source>
        <dbReference type="Proteomes" id="UP001497525"/>
    </source>
</evidence>
<comment type="caution">
    <text evidence="6">The sequence shown here is derived from an EMBL/GenBank/DDBJ whole genome shotgun (WGS) entry which is preliminary data.</text>
</comment>
<dbReference type="FunFam" id="3.30.420.40:FF:000102">
    <property type="entry name" value="Putative glycerol kinase 5"/>
    <property type="match status" value="1"/>
</dbReference>
<sequence length="631" mass="70577">MDLQYILAVDFGSTHACARIYSQNLEVVGTTSCRVNRAEDSDGSCELDPENVWEVLCKIMQDVLQNANIRPKEIRCVGISVQRNSFLLWDRKTSKPRSNIITWQDLRAAELTKKWNKSFAARSMKTGGRLLYWITHLARFKALASYRCNTTLACIRLKHLLDSRPMLMADCRRGSVCYGCLETWFLWRLTNCKVFCTDVSCASASGMYDPFPRKWSKPLLTFLGIPSEILPEVRPSSCCFGYIRNGPLCLENSDNLIPVTGIIGDAQAAVLSEDCLGPGQAKLTLGTGSFLDLSTGPKPRAVMDGFYPIVGWASKYYPSDASSFTELSLTSTDESTYSGANRPGRPSDMTFLLEGQHSNTGTIIEWLRQEGVFDTYAELEEMLLHGDALNLDAKASEQGAFYITIPQNLIRRHQMQLNSEMNASKRKFTGPDGILVGLGDTWSNVDRLLVARVVVESITFTVRLMLEKCRKEVGLTPSELRVNGNVASSDWLLQRLADVTGITVERSGFEESSCLGAGIAAGVGAGVWPDYATATQILRRQLHFNQAAESLDRRISKANWTLSRRFLPQPAQVQKLRERFRLWCRGRSSYARRLRLARLAWRNPNEIPSSVADHNSPCIEPSPVDFVKVTF</sequence>
<dbReference type="EMBL" id="CAXLJL010000267">
    <property type="protein sequence ID" value="CAL5135615.1"/>
    <property type="molecule type" value="Genomic_DNA"/>
</dbReference>
<evidence type="ECO:0000256" key="3">
    <source>
        <dbReference type="ARBA" id="ARBA00022777"/>
    </source>
</evidence>
<reference evidence="6" key="1">
    <citation type="submission" date="2024-06" db="EMBL/GenBank/DDBJ databases">
        <authorList>
            <person name="Liu X."/>
            <person name="Lenzi L."/>
            <person name="Haldenby T S."/>
            <person name="Uol C."/>
        </authorList>
    </citation>
    <scope>NUCLEOTIDE SEQUENCE</scope>
</reference>
<keyword evidence="3" id="KW-0418">Kinase</keyword>
<dbReference type="GO" id="GO:0016301">
    <property type="term" value="F:kinase activity"/>
    <property type="evidence" value="ECO:0007669"/>
    <property type="project" value="UniProtKB-KW"/>
</dbReference>
<dbReference type="Pfam" id="PF02782">
    <property type="entry name" value="FGGY_C"/>
    <property type="match status" value="1"/>
</dbReference>
<evidence type="ECO:0000259" key="5">
    <source>
        <dbReference type="Pfam" id="PF02782"/>
    </source>
</evidence>
<dbReference type="InterPro" id="IPR018484">
    <property type="entry name" value="FGGY_N"/>
</dbReference>
<evidence type="ECO:0008006" key="8">
    <source>
        <dbReference type="Google" id="ProtNLM"/>
    </source>
</evidence>
<dbReference type="GO" id="GO:0005739">
    <property type="term" value="C:mitochondrion"/>
    <property type="evidence" value="ECO:0007669"/>
    <property type="project" value="TreeGrafter"/>
</dbReference>
<dbReference type="InterPro" id="IPR018485">
    <property type="entry name" value="FGGY_C"/>
</dbReference>
<dbReference type="AlphaFoldDB" id="A0AAV2TGM1"/>